<reference evidence="3 4" key="1">
    <citation type="submission" date="2019-01" db="EMBL/GenBank/DDBJ databases">
        <title>Egibacter rhizosphaerae EGI 80759T.</title>
        <authorList>
            <person name="Chen D.-D."/>
            <person name="Tian Y."/>
            <person name="Jiao J.-Y."/>
            <person name="Zhang X.-T."/>
            <person name="Zhang Y.-G."/>
            <person name="Zhang Y."/>
            <person name="Xiao M."/>
            <person name="Shu W.-S."/>
            <person name="Li W.-J."/>
        </authorList>
    </citation>
    <scope>NUCLEOTIDE SEQUENCE [LARGE SCALE GENOMIC DNA]</scope>
    <source>
        <strain evidence="3 4">EGI 80759</strain>
    </source>
</reference>
<dbReference type="GO" id="GO:0070567">
    <property type="term" value="F:cytidylyltransferase activity"/>
    <property type="evidence" value="ECO:0007669"/>
    <property type="project" value="InterPro"/>
</dbReference>
<dbReference type="AlphaFoldDB" id="A0A411YDF2"/>
<evidence type="ECO:0000313" key="3">
    <source>
        <dbReference type="EMBL" id="QBI19259.1"/>
    </source>
</evidence>
<dbReference type="EMBL" id="CP036402">
    <property type="protein sequence ID" value="QBI19259.1"/>
    <property type="molecule type" value="Genomic_DNA"/>
</dbReference>
<evidence type="ECO:0000256" key="2">
    <source>
        <dbReference type="ARBA" id="ARBA00022695"/>
    </source>
</evidence>
<keyword evidence="2" id="KW-0548">Nucleotidyltransferase</keyword>
<dbReference type="InterPro" id="IPR034683">
    <property type="entry name" value="IspD/TarI"/>
</dbReference>
<keyword evidence="4" id="KW-1185">Reference proteome</keyword>
<keyword evidence="1" id="KW-0808">Transferase</keyword>
<proteinExistence type="predicted"/>
<evidence type="ECO:0008006" key="5">
    <source>
        <dbReference type="Google" id="ProtNLM"/>
    </source>
</evidence>
<dbReference type="Gene3D" id="3.90.550.10">
    <property type="entry name" value="Spore Coat Polysaccharide Biosynthesis Protein SpsA, Chain A"/>
    <property type="match status" value="1"/>
</dbReference>
<evidence type="ECO:0000256" key="1">
    <source>
        <dbReference type="ARBA" id="ARBA00022679"/>
    </source>
</evidence>
<gene>
    <name evidence="3" type="ORF">ER308_06690</name>
</gene>
<protein>
    <recommendedName>
        <fullName evidence="5">Glycosyltransferase</fullName>
    </recommendedName>
</protein>
<dbReference type="SUPFAM" id="SSF53448">
    <property type="entry name" value="Nucleotide-diphospho-sugar transferases"/>
    <property type="match status" value="1"/>
</dbReference>
<dbReference type="KEGG" id="erz:ER308_06690"/>
<dbReference type="Proteomes" id="UP000291469">
    <property type="component" value="Chromosome"/>
</dbReference>
<sequence>MCVVSGWGVLVTSAATSAPDRYGGALRERFDGLVIVRDGEIGPAHPTRLDYLLSGLRDVPPEARLVTLLDDDALSPHGVEALGRMLAALTAAQAGVVRAVPVTDALKRVDGRRIRGGVDRAGLFVPQTPQVLRRDVLEDALVASATTRPRDPATLLMRQGHSVGVVWGGQPSPASTSVAGSDR</sequence>
<accession>A0A411YDF2</accession>
<evidence type="ECO:0000313" key="4">
    <source>
        <dbReference type="Proteomes" id="UP000291469"/>
    </source>
</evidence>
<dbReference type="InterPro" id="IPR029044">
    <property type="entry name" value="Nucleotide-diphossugar_trans"/>
</dbReference>
<dbReference type="Pfam" id="PF01128">
    <property type="entry name" value="IspD"/>
    <property type="match status" value="1"/>
</dbReference>
<name>A0A411YDF2_9ACTN</name>
<organism evidence="3 4">
    <name type="scientific">Egibacter rhizosphaerae</name>
    <dbReference type="NCBI Taxonomy" id="1670831"/>
    <lineage>
        <taxon>Bacteria</taxon>
        <taxon>Bacillati</taxon>
        <taxon>Actinomycetota</taxon>
        <taxon>Nitriliruptoria</taxon>
        <taxon>Egibacterales</taxon>
        <taxon>Egibacteraceae</taxon>
        <taxon>Egibacter</taxon>
    </lineage>
</organism>